<evidence type="ECO:0000313" key="2">
    <source>
        <dbReference type="Proteomes" id="UP000838324"/>
    </source>
</evidence>
<dbReference type="RefSeq" id="WP_236330746.1">
    <property type="nucleotide sequence ID" value="NZ_CAKMMG010000001.1"/>
</dbReference>
<dbReference type="Gene3D" id="2.130.10.10">
    <property type="entry name" value="YVTN repeat-like/Quinoprotein amine dehydrogenase"/>
    <property type="match status" value="4"/>
</dbReference>
<protein>
    <recommendedName>
        <fullName evidence="3">Glycosyl hydrolase</fullName>
    </recommendedName>
</protein>
<evidence type="ECO:0000313" key="1">
    <source>
        <dbReference type="EMBL" id="CAH1193107.1"/>
    </source>
</evidence>
<sequence>MLNHSLRTAQVWSPAALGGGGYITGLLQHPADSGVLYARCDVAGVFRSLDGGLSWETLNSGLTQSYHHQVQSFAISSHHPQVMFRCSGEVRSRKFYGAVHKSSDGGGSWKEVCTGMGFYGNGPTRMYGEVIAVDPHHPNIVAAGGYTGGLWISRDEGETWQQTLLPEERFGCVAFHPAIPGVLFAGTISDDDLNMDYVETGEGGVLGLLQDQPRGKQGRLYTSPDLGESWQQLYEGASFAELGFDSRDPQRLMVACIWGGIRSSRDGGRTWVSTGAGLLSGEQRYGTVVQDPHNPQRWYTAPDVRPHMKDIPPIPIYFSGDGGEEWQLLRQHRDEDLSGFPAYMDSFNGGSRAAAAGWAISKLIVDRLNKDRLYLCNWYGVAVSEDGGNTWRAGHFRGLETTCMEAVAAAPGQPGKFCVTMADHSPKVTEDGGVTFRNLPGLAGYSGSTAVAVSRTNPEHYVYGLVGHGRTACIALSRDGGQTAEAVLTLEKGLFVQALREDGILSGMFYAYIDGDISSGAGVYRSADGGLTWKQTTFRPPDHVLTLPHLKNWIEAELLSVVVHQVKNACGANQLLAADPFRAGHILTGEWSEGIWCSADSGDTWESIGAGLPFQRRGPASVLNAVAYSATRSGTLYAGFISEGLWSSADNGKSWSKLFPAGTAEPFNVSALAVGKSEGGRDLLILASEPMVHTLNESKVVCSRDGGITWETWADDSLGAVRWKGIALDCDSRQVLAVTCGNGAFRTEISQE</sequence>
<organism evidence="1 2">
    <name type="scientific">Paenibacillus auburnensis</name>
    <dbReference type="NCBI Taxonomy" id="2905649"/>
    <lineage>
        <taxon>Bacteria</taxon>
        <taxon>Bacillati</taxon>
        <taxon>Bacillota</taxon>
        <taxon>Bacilli</taxon>
        <taxon>Bacillales</taxon>
        <taxon>Paenibacillaceae</taxon>
        <taxon>Paenibacillus</taxon>
    </lineage>
</organism>
<dbReference type="EMBL" id="CAKMMG010000001">
    <property type="protein sequence ID" value="CAH1193107.1"/>
    <property type="molecule type" value="Genomic_DNA"/>
</dbReference>
<proteinExistence type="predicted"/>
<keyword evidence="2" id="KW-1185">Reference proteome</keyword>
<dbReference type="Proteomes" id="UP000838324">
    <property type="component" value="Unassembled WGS sequence"/>
</dbReference>
<gene>
    <name evidence="1" type="ORF">PAECIP111892_01147</name>
</gene>
<dbReference type="PANTHER" id="PTHR43739">
    <property type="entry name" value="XYLOGLUCANASE (EUROFUNG)"/>
    <property type="match status" value="1"/>
</dbReference>
<accession>A0ABM9BTM9</accession>
<name>A0ABM9BTM9_9BACL</name>
<evidence type="ECO:0008006" key="3">
    <source>
        <dbReference type="Google" id="ProtNLM"/>
    </source>
</evidence>
<reference evidence="1" key="1">
    <citation type="submission" date="2022-01" db="EMBL/GenBank/DDBJ databases">
        <authorList>
            <person name="Criscuolo A."/>
        </authorList>
    </citation>
    <scope>NUCLEOTIDE SEQUENCE</scope>
    <source>
        <strain evidence="1">CIP111892</strain>
    </source>
</reference>
<dbReference type="PANTHER" id="PTHR43739:SF5">
    <property type="entry name" value="EXO-ALPHA-SIALIDASE"/>
    <property type="match status" value="1"/>
</dbReference>
<dbReference type="InterPro" id="IPR052025">
    <property type="entry name" value="Xyloglucanase_GH74"/>
</dbReference>
<comment type="caution">
    <text evidence="1">The sequence shown here is derived from an EMBL/GenBank/DDBJ whole genome shotgun (WGS) entry which is preliminary data.</text>
</comment>
<dbReference type="CDD" id="cd15482">
    <property type="entry name" value="Sialidase_non-viral"/>
    <property type="match status" value="3"/>
</dbReference>
<dbReference type="InterPro" id="IPR015943">
    <property type="entry name" value="WD40/YVTN_repeat-like_dom_sf"/>
</dbReference>
<dbReference type="SUPFAM" id="SSF110296">
    <property type="entry name" value="Oligoxyloglucan reducing end-specific cellobiohydrolase"/>
    <property type="match status" value="3"/>
</dbReference>